<dbReference type="RefSeq" id="WP_054753745.1">
    <property type="nucleotide sequence ID" value="NZ_JBHUMZ010000023.1"/>
</dbReference>
<evidence type="ECO:0000256" key="2">
    <source>
        <dbReference type="ARBA" id="ARBA00022475"/>
    </source>
</evidence>
<keyword evidence="3 6" id="KW-0812">Transmembrane</keyword>
<accession>A0ABW5QBF4</accession>
<keyword evidence="9" id="KW-1185">Reference proteome</keyword>
<evidence type="ECO:0000259" key="7">
    <source>
        <dbReference type="Pfam" id="PF09335"/>
    </source>
</evidence>
<comment type="similarity">
    <text evidence="6">Belongs to the TVP38/TMEM64 family.</text>
</comment>
<evidence type="ECO:0000313" key="8">
    <source>
        <dbReference type="EMBL" id="MFD2639328.1"/>
    </source>
</evidence>
<comment type="caution">
    <text evidence="8">The sequence shown here is derived from an EMBL/GenBank/DDBJ whole genome shotgun (WGS) entry which is preliminary data.</text>
</comment>
<feature type="domain" description="VTT" evidence="7">
    <location>
        <begin position="61"/>
        <end position="177"/>
    </location>
</feature>
<evidence type="ECO:0000256" key="4">
    <source>
        <dbReference type="ARBA" id="ARBA00022989"/>
    </source>
</evidence>
<gene>
    <name evidence="8" type="ORF">ACFSW4_10660</name>
</gene>
<proteinExistence type="inferred from homology"/>
<feature type="transmembrane region" description="Helical" evidence="6">
    <location>
        <begin position="5"/>
        <end position="22"/>
    </location>
</feature>
<evidence type="ECO:0000313" key="9">
    <source>
        <dbReference type="Proteomes" id="UP001597452"/>
    </source>
</evidence>
<evidence type="ECO:0000256" key="5">
    <source>
        <dbReference type="ARBA" id="ARBA00023136"/>
    </source>
</evidence>
<feature type="transmembrane region" description="Helical" evidence="6">
    <location>
        <begin position="65"/>
        <end position="98"/>
    </location>
</feature>
<feature type="transmembrane region" description="Helical" evidence="6">
    <location>
        <begin position="125"/>
        <end position="145"/>
    </location>
</feature>
<reference evidence="9" key="1">
    <citation type="journal article" date="2019" name="Int. J. Syst. Evol. Microbiol.">
        <title>The Global Catalogue of Microorganisms (GCM) 10K type strain sequencing project: providing services to taxonomists for standard genome sequencing and annotation.</title>
        <authorList>
            <consortium name="The Broad Institute Genomics Platform"/>
            <consortium name="The Broad Institute Genome Sequencing Center for Infectious Disease"/>
            <person name="Wu L."/>
            <person name="Ma J."/>
        </authorList>
    </citation>
    <scope>NUCLEOTIDE SEQUENCE [LARGE SCALE GENOMIC DNA]</scope>
    <source>
        <strain evidence="9">TISTR 1571</strain>
    </source>
</reference>
<organism evidence="8 9">
    <name type="scientific">Piscibacillus salipiscarius</name>
    <dbReference type="NCBI Taxonomy" id="299480"/>
    <lineage>
        <taxon>Bacteria</taxon>
        <taxon>Bacillati</taxon>
        <taxon>Bacillota</taxon>
        <taxon>Bacilli</taxon>
        <taxon>Bacillales</taxon>
        <taxon>Bacillaceae</taxon>
        <taxon>Piscibacillus</taxon>
    </lineage>
</organism>
<evidence type="ECO:0000256" key="6">
    <source>
        <dbReference type="RuleBase" id="RU366058"/>
    </source>
</evidence>
<dbReference type="Pfam" id="PF09335">
    <property type="entry name" value="VTT_dom"/>
    <property type="match status" value="1"/>
</dbReference>
<feature type="transmembrane region" description="Helical" evidence="6">
    <location>
        <begin position="157"/>
        <end position="179"/>
    </location>
</feature>
<dbReference type="Proteomes" id="UP001597452">
    <property type="component" value="Unassembled WGS sequence"/>
</dbReference>
<keyword evidence="2 6" id="KW-1003">Cell membrane</keyword>
<keyword evidence="5 6" id="KW-0472">Membrane</keyword>
<dbReference type="InterPro" id="IPR032816">
    <property type="entry name" value="VTT_dom"/>
</dbReference>
<dbReference type="EMBL" id="JBHUMZ010000023">
    <property type="protein sequence ID" value="MFD2639328.1"/>
    <property type="molecule type" value="Genomic_DNA"/>
</dbReference>
<keyword evidence="4 6" id="KW-1133">Transmembrane helix</keyword>
<comment type="subcellular location">
    <subcellularLocation>
        <location evidence="1 6">Cell membrane</location>
        <topology evidence="1 6">Multi-pass membrane protein</topology>
    </subcellularLocation>
</comment>
<feature type="transmembrane region" description="Helical" evidence="6">
    <location>
        <begin position="185"/>
        <end position="204"/>
    </location>
</feature>
<dbReference type="PANTHER" id="PTHR12677">
    <property type="entry name" value="GOLGI APPARATUS MEMBRANE PROTEIN TVP38-RELATED"/>
    <property type="match status" value="1"/>
</dbReference>
<name>A0ABW5QBF4_9BACI</name>
<evidence type="ECO:0000256" key="3">
    <source>
        <dbReference type="ARBA" id="ARBA00022692"/>
    </source>
</evidence>
<sequence>MQLKTVIKGTIIFAFIIVLYAFHERLWHVSPEDIRTFIYMAGWFAPAFYLLLFMLRPLALFPASVFSIVGGLAFGAWWGSILAFIGATLGAVVAFWIARYMGEDSFKKLKNKKVLELKSNFEEKGFFYILMLRFLPIVNFDLISYGCGLSKVRFKDFLKATMIGIIPGTLIYNFMGASLVVGNRWTMTAVIILYVILIIAPIIWRKNLMGKIEKMDEKVTEGS</sequence>
<dbReference type="PANTHER" id="PTHR12677:SF59">
    <property type="entry name" value="GOLGI APPARATUS MEMBRANE PROTEIN TVP38-RELATED"/>
    <property type="match status" value="1"/>
</dbReference>
<dbReference type="InterPro" id="IPR015414">
    <property type="entry name" value="TMEM64"/>
</dbReference>
<protein>
    <recommendedName>
        <fullName evidence="6">TVP38/TMEM64 family membrane protein</fullName>
    </recommendedName>
</protein>
<evidence type="ECO:0000256" key="1">
    <source>
        <dbReference type="ARBA" id="ARBA00004651"/>
    </source>
</evidence>